<dbReference type="GO" id="GO:0005737">
    <property type="term" value="C:cytoplasm"/>
    <property type="evidence" value="ECO:0007669"/>
    <property type="project" value="UniProtKB-SubCell"/>
</dbReference>
<dbReference type="PANTHER" id="PTHR30592:SF1">
    <property type="entry name" value="SULFUR CARRIER PROTEIN FDHD"/>
    <property type="match status" value="1"/>
</dbReference>
<feature type="active site" description="Cysteine persulfide intermediate" evidence="3">
    <location>
        <position position="127"/>
    </location>
</feature>
<reference evidence="5 6" key="1">
    <citation type="submission" date="2018-01" db="EMBL/GenBank/DDBJ databases">
        <authorList>
            <person name="Gaut B.S."/>
            <person name="Morton B.R."/>
            <person name="Clegg M.T."/>
            <person name="Duvall M.R."/>
        </authorList>
    </citation>
    <scope>NUCLEOTIDE SEQUENCE [LARGE SCALE GENOMIC DNA]</scope>
    <source>
        <strain evidence="5">Cupriavidus taiwanensis LMG 19425</strain>
    </source>
</reference>
<dbReference type="PIRSF" id="PIRSF015626">
    <property type="entry name" value="FdhD"/>
    <property type="match status" value="1"/>
</dbReference>
<dbReference type="Proteomes" id="UP000255505">
    <property type="component" value="Chromosome I"/>
</dbReference>
<dbReference type="EMBL" id="LT991976">
    <property type="protein sequence ID" value="SPK73322.1"/>
    <property type="molecule type" value="Genomic_DNA"/>
</dbReference>
<dbReference type="Gene3D" id="3.10.20.10">
    <property type="match status" value="1"/>
</dbReference>
<dbReference type="GO" id="GO:0016783">
    <property type="term" value="F:sulfurtransferase activity"/>
    <property type="evidence" value="ECO:0007669"/>
    <property type="project" value="InterPro"/>
</dbReference>
<dbReference type="InterPro" id="IPR003786">
    <property type="entry name" value="FdhD"/>
</dbReference>
<comment type="similarity">
    <text evidence="3">Belongs to the FdhD family.</text>
</comment>
<dbReference type="NCBIfam" id="TIGR00129">
    <property type="entry name" value="fdhD_narQ"/>
    <property type="match status" value="1"/>
</dbReference>
<dbReference type="PANTHER" id="PTHR30592">
    <property type="entry name" value="FORMATE DEHYDROGENASE"/>
    <property type="match status" value="1"/>
</dbReference>
<dbReference type="GO" id="GO:0006777">
    <property type="term" value="P:Mo-molybdopterin cofactor biosynthetic process"/>
    <property type="evidence" value="ECO:0007669"/>
    <property type="project" value="UniProtKB-UniRule"/>
</dbReference>
<evidence type="ECO:0000256" key="1">
    <source>
        <dbReference type="ARBA" id="ARBA00022490"/>
    </source>
</evidence>
<feature type="region of interest" description="Disordered" evidence="4">
    <location>
        <begin position="1"/>
        <end position="21"/>
    </location>
</feature>
<evidence type="ECO:0000313" key="5">
    <source>
        <dbReference type="EMBL" id="SPK73322.1"/>
    </source>
</evidence>
<dbReference type="InterPro" id="IPR016193">
    <property type="entry name" value="Cytidine_deaminase-like"/>
</dbReference>
<dbReference type="SUPFAM" id="SSF53927">
    <property type="entry name" value="Cytidine deaminase-like"/>
    <property type="match status" value="1"/>
</dbReference>
<protein>
    <recommendedName>
        <fullName evidence="3">Sulfur carrier protein FdhD</fullName>
    </recommendedName>
</protein>
<organism evidence="5 6">
    <name type="scientific">Cupriavidus taiwanensis</name>
    <dbReference type="NCBI Taxonomy" id="164546"/>
    <lineage>
        <taxon>Bacteria</taxon>
        <taxon>Pseudomonadati</taxon>
        <taxon>Pseudomonadota</taxon>
        <taxon>Betaproteobacteria</taxon>
        <taxon>Burkholderiales</taxon>
        <taxon>Burkholderiaceae</taxon>
        <taxon>Cupriavidus</taxon>
    </lineage>
</organism>
<evidence type="ECO:0000256" key="2">
    <source>
        <dbReference type="ARBA" id="ARBA00023150"/>
    </source>
</evidence>
<evidence type="ECO:0000313" key="6">
    <source>
        <dbReference type="Proteomes" id="UP000255505"/>
    </source>
</evidence>
<keyword evidence="1 3" id="KW-0963">Cytoplasm</keyword>
<evidence type="ECO:0000256" key="3">
    <source>
        <dbReference type="HAMAP-Rule" id="MF_00187"/>
    </source>
</evidence>
<dbReference type="RefSeq" id="WP_115662897.1">
    <property type="nucleotide sequence ID" value="NZ_JAYMSA010000001.1"/>
</dbReference>
<dbReference type="Gene3D" id="3.40.140.10">
    <property type="entry name" value="Cytidine Deaminase, domain 2"/>
    <property type="match status" value="1"/>
</dbReference>
<comment type="function">
    <text evidence="3">Required for formate dehydrogenase (FDH) activity. Acts as a sulfur carrier protein that transfers sulfur from IscS to the molybdenum cofactor prior to its insertion into FDH.</text>
</comment>
<evidence type="ECO:0000256" key="4">
    <source>
        <dbReference type="SAM" id="MobiDB-lite"/>
    </source>
</evidence>
<comment type="subcellular location">
    <subcellularLocation>
        <location evidence="3">Cytoplasm</location>
    </subcellularLocation>
</comment>
<accession>A0A375GPY9</accession>
<keyword evidence="2 3" id="KW-0501">Molybdenum cofactor biosynthesis</keyword>
<dbReference type="Pfam" id="PF02634">
    <property type="entry name" value="FdhD-NarQ"/>
    <property type="match status" value="1"/>
</dbReference>
<dbReference type="GO" id="GO:0097163">
    <property type="term" value="F:sulfur carrier activity"/>
    <property type="evidence" value="ECO:0007669"/>
    <property type="project" value="UniProtKB-UniRule"/>
</dbReference>
<name>A0A375GPY9_9BURK</name>
<dbReference type="AlphaFoldDB" id="A0A375GPY9"/>
<gene>
    <name evidence="3 5" type="primary">fdhD</name>
    <name evidence="5" type="ORF">CT19425_100048</name>
</gene>
<proteinExistence type="inferred from homology"/>
<dbReference type="HAMAP" id="MF_00187">
    <property type="entry name" value="FdhD"/>
    <property type="match status" value="1"/>
</dbReference>
<comment type="caution">
    <text evidence="3">Lacks conserved residue(s) required for the propagation of feature annotation.</text>
</comment>
<sequence>MMRCMQSPERDPAAAEDAATPTHSTFAVNRWRGGELMLGPDEVAEEVPVALEYNGISHAVMLATPADLEDFALGFSLSEGIVGGAREVYDIETDTRAHGIAVRLEIASAAFMRLKDRRRTLAGRTGCGLCGTESLEQVMRAPAPVQSTASFHTDVIQAAFVQLQLRQALQRHTGATHAAAWLRADGHVSLVREDVGRHNALDKLAGALARSGEDIATGAVLVTSRASYEMVLKTAAIGAGVLAAVSAPTALAVRLAGQSNVTLAGFVRAGAHVVYAHPQRLQHGLQHEASLA</sequence>